<organism evidence="3 5">
    <name type="scientific">Roseovarius indicus</name>
    <dbReference type="NCBI Taxonomy" id="540747"/>
    <lineage>
        <taxon>Bacteria</taxon>
        <taxon>Pseudomonadati</taxon>
        <taxon>Pseudomonadota</taxon>
        <taxon>Alphaproteobacteria</taxon>
        <taxon>Rhodobacterales</taxon>
        <taxon>Roseobacteraceae</taxon>
        <taxon>Roseovarius</taxon>
    </lineage>
</organism>
<dbReference type="Proteomes" id="UP000051401">
    <property type="component" value="Unassembled WGS sequence"/>
</dbReference>
<feature type="chain" id="PRO_5010437429" description="Surface lipoprotein assembly modifier C-terminal domain-containing protein" evidence="1">
    <location>
        <begin position="22"/>
        <end position="470"/>
    </location>
</feature>
<dbReference type="KEGG" id="rid:RIdsm_03348"/>
<dbReference type="SUPFAM" id="SSF48452">
    <property type="entry name" value="TPR-like"/>
    <property type="match status" value="1"/>
</dbReference>
<evidence type="ECO:0000313" key="6">
    <source>
        <dbReference type="Proteomes" id="UP000325785"/>
    </source>
</evidence>
<dbReference type="Proteomes" id="UP000325785">
    <property type="component" value="Chromosome"/>
</dbReference>
<dbReference type="STRING" id="540747.SAMN04488031_108248"/>
<gene>
    <name evidence="4" type="ORF">RIdsm_03348</name>
    <name evidence="3" type="ORF">XM52_13845</name>
</gene>
<dbReference type="Gene3D" id="1.25.40.10">
    <property type="entry name" value="Tetratricopeptide repeat domain"/>
    <property type="match status" value="1"/>
</dbReference>
<dbReference type="EMBL" id="CP031598">
    <property type="protein sequence ID" value="QEW27532.1"/>
    <property type="molecule type" value="Genomic_DNA"/>
</dbReference>
<name>A0A0T5P7S3_9RHOB</name>
<proteinExistence type="predicted"/>
<dbReference type="InterPro" id="IPR007655">
    <property type="entry name" value="Slam_C"/>
</dbReference>
<evidence type="ECO:0000313" key="4">
    <source>
        <dbReference type="EMBL" id="QEW27532.1"/>
    </source>
</evidence>
<reference evidence="4 6" key="2">
    <citation type="submission" date="2018-08" db="EMBL/GenBank/DDBJ databases">
        <title>Genetic Globetrotter - A new plasmid hitch-hiking vast phylogenetic and geographic distances.</title>
        <authorList>
            <person name="Vollmers J."/>
            <person name="Petersen J."/>
        </authorList>
    </citation>
    <scope>NUCLEOTIDE SEQUENCE [LARGE SCALE GENOMIC DNA]</scope>
    <source>
        <strain evidence="4 6">DSM 26383</strain>
    </source>
</reference>
<dbReference type="AlphaFoldDB" id="A0A0T5P7S3"/>
<feature type="domain" description="Surface lipoprotein assembly modifier C-terminal" evidence="2">
    <location>
        <begin position="285"/>
        <end position="455"/>
    </location>
</feature>
<dbReference type="Pfam" id="PF04575">
    <property type="entry name" value="SlipAM"/>
    <property type="match status" value="1"/>
</dbReference>
<keyword evidence="5" id="KW-1185">Reference proteome</keyword>
<accession>A0A0T5P7S3</accession>
<keyword evidence="1" id="KW-0732">Signal</keyword>
<dbReference type="InterPro" id="IPR011990">
    <property type="entry name" value="TPR-like_helical_dom_sf"/>
</dbReference>
<reference evidence="3 5" key="1">
    <citation type="submission" date="2015-04" db="EMBL/GenBank/DDBJ databases">
        <title>The draft genome sequence of Roseovarius indicus B108T.</title>
        <authorList>
            <person name="Li G."/>
            <person name="Lai Q."/>
            <person name="Shao Z."/>
            <person name="Yan P."/>
        </authorList>
    </citation>
    <scope>NUCLEOTIDE SEQUENCE [LARGE SCALE GENOMIC DNA]</scope>
    <source>
        <strain evidence="3 5">B108</strain>
    </source>
</reference>
<evidence type="ECO:0000259" key="2">
    <source>
        <dbReference type="Pfam" id="PF04575"/>
    </source>
</evidence>
<sequence>MSERRKATPILAACLAGLVLAGAAGGPRANEATAESDATTDMVRLSLPQAQALAQQALRTGQPRTAYELTEGLITANPENGHAHFLRAHALGQMKDYKTGRQSAARAYRVANTDVQRFEAAKLAAELSFADDSYSVSQLWLRRAVHYAPNEELRSQYVKAFRNVRRTNPLRFELQFSINPSDNVNNGSNSPYNLIEGSPLVGTLSPSAQAISGVVARTDMRGSYRVQQSKRHETHITGRLHSREVRFNDPVPGISGSDISSLRLQLGVSHLWAPSKSGYWSFDINGGRTWYGRSPYYDFAGVGVRRMQKLSDTLNLSLGVHVEEQFDKVAPITDATVYSAFAGLSYALSTGGELGAQLQFRDVDSDGRNRASQQWSVVATYTLGREIGPAQVSVSVGHSTLDYEQYWVLLPVAGGRTDESWFGGVTAAFNDYSYMGFVPVVSVNAEKSRSNISRFDVDQTAVSFGIRSEF</sequence>
<evidence type="ECO:0000256" key="1">
    <source>
        <dbReference type="SAM" id="SignalP"/>
    </source>
</evidence>
<feature type="signal peptide" evidence="1">
    <location>
        <begin position="1"/>
        <end position="21"/>
    </location>
</feature>
<evidence type="ECO:0000313" key="5">
    <source>
        <dbReference type="Proteomes" id="UP000051401"/>
    </source>
</evidence>
<dbReference type="PATRIC" id="fig|540747.5.peg.5835"/>
<dbReference type="RefSeq" id="WP_057816742.1">
    <property type="nucleotide sequence ID" value="NZ_CP031598.1"/>
</dbReference>
<dbReference type="EMBL" id="LAXI01000008">
    <property type="protein sequence ID" value="KRS17162.1"/>
    <property type="molecule type" value="Genomic_DNA"/>
</dbReference>
<evidence type="ECO:0000313" key="3">
    <source>
        <dbReference type="EMBL" id="KRS17162.1"/>
    </source>
</evidence>
<protein>
    <recommendedName>
        <fullName evidence="2">Surface lipoprotein assembly modifier C-terminal domain-containing protein</fullName>
    </recommendedName>
</protein>